<evidence type="ECO:0000256" key="1">
    <source>
        <dbReference type="ARBA" id="ARBA00002672"/>
    </source>
</evidence>
<dbReference type="NCBIfam" id="TIGR01528">
    <property type="entry name" value="NMN_trans_PnuC"/>
    <property type="match status" value="1"/>
</dbReference>
<keyword evidence="8 10" id="KW-1133">Transmembrane helix</keyword>
<dbReference type="PANTHER" id="PTHR36122:SF2">
    <property type="entry name" value="NICOTINAMIDE RIBOSIDE TRANSPORTER PNUC"/>
    <property type="match status" value="1"/>
</dbReference>
<evidence type="ECO:0000256" key="6">
    <source>
        <dbReference type="ARBA" id="ARBA00022475"/>
    </source>
</evidence>
<keyword evidence="9 10" id="KW-0472">Membrane</keyword>
<evidence type="ECO:0000256" key="5">
    <source>
        <dbReference type="ARBA" id="ARBA00022448"/>
    </source>
</evidence>
<dbReference type="Proteomes" id="UP000609651">
    <property type="component" value="Unassembled WGS sequence"/>
</dbReference>
<keyword evidence="12" id="KW-1185">Reference proteome</keyword>
<dbReference type="InterPro" id="IPR006419">
    <property type="entry name" value="NMN_transpt_PnuC"/>
</dbReference>
<evidence type="ECO:0000313" key="11">
    <source>
        <dbReference type="EMBL" id="NNJ26956.1"/>
    </source>
</evidence>
<dbReference type="RefSeq" id="WP_171188492.1">
    <property type="nucleotide sequence ID" value="NZ_WTPX01000110.1"/>
</dbReference>
<sequence>MSPLELVAALSGLACVLLTVRRHMLCWPIGLVMVALYAIIFYEAKLYSDCLLQIVYIGLQLYGWRQWIVERRPAGGTGEALEESEAPAEVPVRWLSGRATAWWVAGIAVGTLLWGAGMASYTDAALPFGDAFTTVASLVAQWLLAKRAVQSWLAWIAVDVACVPIYVHKELYLTAGLYAVFLGLAIAGFLAWRKAAAEPRP</sequence>
<feature type="transmembrane region" description="Helical" evidence="10">
    <location>
        <begin position="101"/>
        <end position="119"/>
    </location>
</feature>
<dbReference type="PANTHER" id="PTHR36122">
    <property type="entry name" value="NICOTINAMIDE RIBOSIDE TRANSPORTER PNUC"/>
    <property type="match status" value="1"/>
</dbReference>
<evidence type="ECO:0000256" key="2">
    <source>
        <dbReference type="ARBA" id="ARBA00004651"/>
    </source>
</evidence>
<keyword evidence="6" id="KW-1003">Cell membrane</keyword>
<name>A0ABX1VJH8_9PLAN</name>
<protein>
    <recommendedName>
        <fullName evidence="4">Nicotinamide riboside transporter PnuC</fullName>
    </recommendedName>
</protein>
<evidence type="ECO:0000256" key="7">
    <source>
        <dbReference type="ARBA" id="ARBA00022692"/>
    </source>
</evidence>
<reference evidence="11 12" key="1">
    <citation type="journal article" date="2020" name="Syst. Appl. Microbiol.">
        <title>Alienimonas chondri sp. nov., a novel planctomycete isolated from the biofilm of the red alga Chondrus crispus.</title>
        <authorList>
            <person name="Vitorino I."/>
            <person name="Albuquerque L."/>
            <person name="Wiegand S."/>
            <person name="Kallscheuer N."/>
            <person name="da Costa M.S."/>
            <person name="Lobo-da-Cunha A."/>
            <person name="Jogler C."/>
            <person name="Lage O.M."/>
        </authorList>
    </citation>
    <scope>NUCLEOTIDE SEQUENCE [LARGE SCALE GENOMIC DNA]</scope>
    <source>
        <strain evidence="11 12">LzC2</strain>
    </source>
</reference>
<proteinExistence type="inferred from homology"/>
<evidence type="ECO:0000313" key="12">
    <source>
        <dbReference type="Proteomes" id="UP000609651"/>
    </source>
</evidence>
<evidence type="ECO:0000256" key="8">
    <source>
        <dbReference type="ARBA" id="ARBA00022989"/>
    </source>
</evidence>
<comment type="similarity">
    <text evidence="3">Belongs to the nicotinamide ribonucleoside (NR) uptake permease (TC 4.B.1) family.</text>
</comment>
<comment type="caution">
    <text evidence="11">The sequence shown here is derived from an EMBL/GenBank/DDBJ whole genome shotgun (WGS) entry which is preliminary data.</text>
</comment>
<dbReference type="EMBL" id="WTPX01000110">
    <property type="protein sequence ID" value="NNJ26956.1"/>
    <property type="molecule type" value="Genomic_DNA"/>
</dbReference>
<comment type="function">
    <text evidence="1">Required for nicotinamide riboside transport across the inner membrane.</text>
</comment>
<dbReference type="Pfam" id="PF04973">
    <property type="entry name" value="NMN_transporter"/>
    <property type="match status" value="1"/>
</dbReference>
<gene>
    <name evidence="11" type="primary">pnuC</name>
    <name evidence="11" type="ORF">LzC2_30530</name>
</gene>
<feature type="transmembrane region" description="Helical" evidence="10">
    <location>
        <begin position="175"/>
        <end position="192"/>
    </location>
</feature>
<keyword evidence="5" id="KW-0813">Transport</keyword>
<evidence type="ECO:0000256" key="10">
    <source>
        <dbReference type="SAM" id="Phobius"/>
    </source>
</evidence>
<evidence type="ECO:0000256" key="3">
    <source>
        <dbReference type="ARBA" id="ARBA00006669"/>
    </source>
</evidence>
<evidence type="ECO:0000256" key="4">
    <source>
        <dbReference type="ARBA" id="ARBA00017522"/>
    </source>
</evidence>
<organism evidence="11 12">
    <name type="scientific">Alienimonas chondri</name>
    <dbReference type="NCBI Taxonomy" id="2681879"/>
    <lineage>
        <taxon>Bacteria</taxon>
        <taxon>Pseudomonadati</taxon>
        <taxon>Planctomycetota</taxon>
        <taxon>Planctomycetia</taxon>
        <taxon>Planctomycetales</taxon>
        <taxon>Planctomycetaceae</taxon>
        <taxon>Alienimonas</taxon>
    </lineage>
</organism>
<evidence type="ECO:0000256" key="9">
    <source>
        <dbReference type="ARBA" id="ARBA00023136"/>
    </source>
</evidence>
<accession>A0ABX1VJH8</accession>
<comment type="subcellular location">
    <subcellularLocation>
        <location evidence="2">Cell membrane</location>
        <topology evidence="2">Multi-pass membrane protein</topology>
    </subcellularLocation>
</comment>
<keyword evidence="7 10" id="KW-0812">Transmembrane</keyword>